<accession>A0A5B9R1W1</accession>
<dbReference type="Proteomes" id="UP000325286">
    <property type="component" value="Chromosome"/>
</dbReference>
<organism evidence="2 3">
    <name type="scientific">Roseimaritima ulvae</name>
    <dbReference type="NCBI Taxonomy" id="980254"/>
    <lineage>
        <taxon>Bacteria</taxon>
        <taxon>Pseudomonadati</taxon>
        <taxon>Planctomycetota</taxon>
        <taxon>Planctomycetia</taxon>
        <taxon>Pirellulales</taxon>
        <taxon>Pirellulaceae</taxon>
        <taxon>Roseimaritima</taxon>
    </lineage>
</organism>
<proteinExistence type="predicted"/>
<evidence type="ECO:0000256" key="1">
    <source>
        <dbReference type="SAM" id="SignalP"/>
    </source>
</evidence>
<sequence precursor="true">MKRLLPCLLAAFAALLCASCEENKTPPRALPTIDYVTSAKELVSRVPSDVEIVYPIGPKSPGARGGYGFIDSTGRVLIEPIYNHVSVGPTSRTTSTRVFVGQEGGLLFSSWSWVYIGKYGNRAFAPPTDKTVDFAVNLGDSLFYYVKKGRSNKDAVDDYGSVPIGVFDASDQWQPTEDILPRHWISEGLVPVTNAAGKAGYADRQGKIVIEPQFDHAEPFYEGLATVRVGSHRGYIDRSGAMVIPPKYTHASWFENGVAIVVDPAADFPQVIDTTGQVQNEIRTPIDFGWPKAIGGFNEGGLKVYLKVGPPDKVHISGLRQCGFLRPDDTWMIEPKLDSVSFFHSGLATVDVNVPSDRFPTTGSFIIDTQGKVLKKLSSQSAWLEFRHGLAGAQHGTSYVDRQGNVVWPPAPKPRR</sequence>
<dbReference type="Pfam" id="PF14903">
    <property type="entry name" value="WG_beta_rep"/>
    <property type="match status" value="4"/>
</dbReference>
<dbReference type="PANTHER" id="PTHR37841:SF1">
    <property type="entry name" value="DUF3298 DOMAIN-CONTAINING PROTEIN"/>
    <property type="match status" value="1"/>
</dbReference>
<keyword evidence="1" id="KW-0732">Signal</keyword>
<protein>
    <submittedName>
        <fullName evidence="2">KWG Leptospira</fullName>
    </submittedName>
</protein>
<reference evidence="2 3" key="1">
    <citation type="submission" date="2019-08" db="EMBL/GenBank/DDBJ databases">
        <title>Deep-cultivation of Planctomycetes and their phenomic and genomic characterization uncovers novel biology.</title>
        <authorList>
            <person name="Wiegand S."/>
            <person name="Jogler M."/>
            <person name="Boedeker C."/>
            <person name="Pinto D."/>
            <person name="Vollmers J."/>
            <person name="Rivas-Marin E."/>
            <person name="Kohn T."/>
            <person name="Peeters S.H."/>
            <person name="Heuer A."/>
            <person name="Rast P."/>
            <person name="Oberbeckmann S."/>
            <person name="Bunk B."/>
            <person name="Jeske O."/>
            <person name="Meyerdierks A."/>
            <person name="Storesund J.E."/>
            <person name="Kallscheuer N."/>
            <person name="Luecker S."/>
            <person name="Lage O.M."/>
            <person name="Pohl T."/>
            <person name="Merkel B.J."/>
            <person name="Hornburger P."/>
            <person name="Mueller R.-W."/>
            <person name="Bruemmer F."/>
            <person name="Labrenz M."/>
            <person name="Spormann A.M."/>
            <person name="Op den Camp H."/>
            <person name="Overmann J."/>
            <person name="Amann R."/>
            <person name="Jetten M.S.M."/>
            <person name="Mascher T."/>
            <person name="Medema M.H."/>
            <person name="Devos D.P."/>
            <person name="Kaster A.-K."/>
            <person name="Ovreas L."/>
            <person name="Rohde M."/>
            <person name="Galperin M.Y."/>
            <person name="Jogler C."/>
        </authorList>
    </citation>
    <scope>NUCLEOTIDE SEQUENCE [LARGE SCALE GENOMIC DNA]</scope>
    <source>
        <strain evidence="2 3">UC8</strain>
    </source>
</reference>
<gene>
    <name evidence="2" type="ORF">UC8_58620</name>
</gene>
<evidence type="ECO:0000313" key="2">
    <source>
        <dbReference type="EMBL" id="QEG43805.1"/>
    </source>
</evidence>
<dbReference type="OrthoDB" id="210273at2"/>
<dbReference type="PANTHER" id="PTHR37841">
    <property type="entry name" value="GLR2918 PROTEIN"/>
    <property type="match status" value="1"/>
</dbReference>
<dbReference type="AlphaFoldDB" id="A0A5B9R1W1"/>
<evidence type="ECO:0000313" key="3">
    <source>
        <dbReference type="Proteomes" id="UP000325286"/>
    </source>
</evidence>
<feature type="chain" id="PRO_5022997950" evidence="1">
    <location>
        <begin position="19"/>
        <end position="416"/>
    </location>
</feature>
<keyword evidence="3" id="KW-1185">Reference proteome</keyword>
<dbReference type="EMBL" id="CP042914">
    <property type="protein sequence ID" value="QEG43805.1"/>
    <property type="molecule type" value="Genomic_DNA"/>
</dbReference>
<feature type="signal peptide" evidence="1">
    <location>
        <begin position="1"/>
        <end position="18"/>
    </location>
</feature>
<dbReference type="SUPFAM" id="SSF69360">
    <property type="entry name" value="Cell wall binding repeat"/>
    <property type="match status" value="1"/>
</dbReference>
<name>A0A5B9R1W1_9BACT</name>
<dbReference type="InterPro" id="IPR032774">
    <property type="entry name" value="WG_beta_rep"/>
</dbReference>
<dbReference type="KEGG" id="rul:UC8_58620"/>